<dbReference type="Proteomes" id="UP001236748">
    <property type="component" value="Chromosome"/>
</dbReference>
<gene>
    <name evidence="1" type="ORF">PSH67_21575</name>
</gene>
<reference evidence="1 2" key="1">
    <citation type="submission" date="2023-02" db="EMBL/GenBank/DDBJ databases">
        <title>Evolution of Hrp T3SS in non-pathogenic Pseudomonas fluorescens.</title>
        <authorList>
            <person name="Liao K."/>
            <person name="Wei H."/>
            <person name="Gu Y."/>
        </authorList>
    </citation>
    <scope>NUCLEOTIDE SEQUENCE [LARGE SCALE GENOMIC DNA]</scope>
    <source>
        <strain evidence="1 2">FP2043</strain>
    </source>
</reference>
<evidence type="ECO:0000313" key="1">
    <source>
        <dbReference type="EMBL" id="WLH05407.1"/>
    </source>
</evidence>
<dbReference type="EMBL" id="CP117450">
    <property type="protein sequence ID" value="WLH05407.1"/>
    <property type="molecule type" value="Genomic_DNA"/>
</dbReference>
<dbReference type="RefSeq" id="WP_305387662.1">
    <property type="nucleotide sequence ID" value="NZ_CP117450.1"/>
</dbReference>
<protein>
    <submittedName>
        <fullName evidence="1">Uncharacterized protein</fullName>
    </submittedName>
</protein>
<accession>A0ABY9FQ04</accession>
<organism evidence="1 2">
    <name type="scientific">Pseudomonas lurida</name>
    <dbReference type="NCBI Taxonomy" id="244566"/>
    <lineage>
        <taxon>Bacteria</taxon>
        <taxon>Pseudomonadati</taxon>
        <taxon>Pseudomonadota</taxon>
        <taxon>Gammaproteobacteria</taxon>
        <taxon>Pseudomonadales</taxon>
        <taxon>Pseudomonadaceae</taxon>
        <taxon>Pseudomonas</taxon>
    </lineage>
</organism>
<proteinExistence type="predicted"/>
<name>A0ABY9FQ04_9PSED</name>
<keyword evidence="2" id="KW-1185">Reference proteome</keyword>
<evidence type="ECO:0000313" key="2">
    <source>
        <dbReference type="Proteomes" id="UP001236748"/>
    </source>
</evidence>
<sequence>MLVLVDQASGLAVNPDDISVMRIEKARGQAGLIRVLSITMKGGAQVTLDSTTGINIYDVHSRLLEAK</sequence>